<accession>A0A2H0VFJ1</accession>
<comment type="caution">
    <text evidence="4">The sequence shown here is derived from an EMBL/GenBank/DDBJ whole genome shotgun (WGS) entry which is preliminary data.</text>
</comment>
<dbReference type="PANTHER" id="PTHR43584">
    <property type="entry name" value="NUCLEOTIDYL TRANSFERASE"/>
    <property type="match status" value="1"/>
</dbReference>
<dbReference type="Gene3D" id="3.90.550.10">
    <property type="entry name" value="Spore Coat Polysaccharide Biosynthesis Protein SpsA, Chain A"/>
    <property type="match status" value="1"/>
</dbReference>
<name>A0A2H0VFJ1_9BACT</name>
<proteinExistence type="predicted"/>
<dbReference type="AlphaFoldDB" id="A0A2H0VFJ1"/>
<dbReference type="PANTHER" id="PTHR43584:SF8">
    <property type="entry name" value="N-ACETYLMURAMATE ALPHA-1-PHOSPHATE URIDYLYLTRANSFERASE"/>
    <property type="match status" value="1"/>
</dbReference>
<dbReference type="InterPro" id="IPR005835">
    <property type="entry name" value="NTP_transferase_dom"/>
</dbReference>
<evidence type="ECO:0000256" key="1">
    <source>
        <dbReference type="ARBA" id="ARBA00022679"/>
    </source>
</evidence>
<evidence type="ECO:0000256" key="2">
    <source>
        <dbReference type="ARBA" id="ARBA00022695"/>
    </source>
</evidence>
<dbReference type="GO" id="GO:0016779">
    <property type="term" value="F:nucleotidyltransferase activity"/>
    <property type="evidence" value="ECO:0007669"/>
    <property type="project" value="UniProtKB-KW"/>
</dbReference>
<dbReference type="EMBL" id="PFAH01000008">
    <property type="protein sequence ID" value="PIR97877.1"/>
    <property type="molecule type" value="Genomic_DNA"/>
</dbReference>
<keyword evidence="2 4" id="KW-0548">Nucleotidyltransferase</keyword>
<gene>
    <name evidence="4" type="ORF">COT89_02285</name>
</gene>
<dbReference type="SUPFAM" id="SSF53448">
    <property type="entry name" value="Nucleotide-diphospho-sugar transferases"/>
    <property type="match status" value="1"/>
</dbReference>
<protein>
    <submittedName>
        <fullName evidence="4">UTP--glucose-1-phosphate uridylyltransferase</fullName>
    </submittedName>
</protein>
<sequence length="228" mass="26071">MQAVILAAGEGSRLRPFTDNLPKPMVNVSGKPILERTLDILPDEIEEVVLIVGYKKEKIIEHFGDEYRRIKITYAEQKERKGTYDALLCAEPFLKKGFFLLLQGDELYHPFDLKRCVESEELAALVIETEHPERFGICIPDENDYVVKIIEKPTDAPGNLASIGAFLLHTDIFKMSKFASEAIPGEYVLAEHISKWVEEVKMKMIRATFWYTISSHEDVYIADKFLGM</sequence>
<dbReference type="CDD" id="cd04181">
    <property type="entry name" value="NTP_transferase"/>
    <property type="match status" value="1"/>
</dbReference>
<evidence type="ECO:0000313" key="5">
    <source>
        <dbReference type="Proteomes" id="UP000231466"/>
    </source>
</evidence>
<evidence type="ECO:0000259" key="3">
    <source>
        <dbReference type="Pfam" id="PF00483"/>
    </source>
</evidence>
<reference evidence="5" key="1">
    <citation type="submission" date="2017-09" db="EMBL/GenBank/DDBJ databases">
        <title>Depth-based differentiation of microbial function through sediment-hosted aquifers and enrichment of novel symbionts in the deep terrestrial subsurface.</title>
        <authorList>
            <person name="Probst A.J."/>
            <person name="Ladd B."/>
            <person name="Jarett J.K."/>
            <person name="Geller-Mcgrath D.E."/>
            <person name="Sieber C.M.K."/>
            <person name="Emerson J.B."/>
            <person name="Anantharaman K."/>
            <person name="Thomas B.C."/>
            <person name="Malmstrom R."/>
            <person name="Stieglmeier M."/>
            <person name="Klingl A."/>
            <person name="Woyke T."/>
            <person name="Ryan C.M."/>
            <person name="Banfield J.F."/>
        </authorList>
    </citation>
    <scope>NUCLEOTIDE SEQUENCE [LARGE SCALE GENOMIC DNA]</scope>
</reference>
<evidence type="ECO:0000313" key="4">
    <source>
        <dbReference type="EMBL" id="PIR97877.1"/>
    </source>
</evidence>
<dbReference type="Proteomes" id="UP000231466">
    <property type="component" value="Unassembled WGS sequence"/>
</dbReference>
<dbReference type="Pfam" id="PF00483">
    <property type="entry name" value="NTP_transferase"/>
    <property type="match status" value="1"/>
</dbReference>
<organism evidence="4 5">
    <name type="scientific">Candidatus Colwellbacteria bacterium CG10_big_fil_rev_8_21_14_0_10_42_22</name>
    <dbReference type="NCBI Taxonomy" id="1974540"/>
    <lineage>
        <taxon>Bacteria</taxon>
        <taxon>Candidatus Colwelliibacteriota</taxon>
    </lineage>
</organism>
<feature type="domain" description="Nucleotidyl transferase" evidence="3">
    <location>
        <begin position="3"/>
        <end position="224"/>
    </location>
</feature>
<dbReference type="InterPro" id="IPR050065">
    <property type="entry name" value="GlmU-like"/>
</dbReference>
<keyword evidence="1 4" id="KW-0808">Transferase</keyword>
<dbReference type="InterPro" id="IPR029044">
    <property type="entry name" value="Nucleotide-diphossugar_trans"/>
</dbReference>